<evidence type="ECO:0000256" key="5">
    <source>
        <dbReference type="ARBA" id="ARBA00022824"/>
    </source>
</evidence>
<organism evidence="19 20">
    <name type="scientific">Atrichornis clamosus</name>
    <dbReference type="NCBI Taxonomy" id="449594"/>
    <lineage>
        <taxon>Eukaryota</taxon>
        <taxon>Metazoa</taxon>
        <taxon>Chordata</taxon>
        <taxon>Craniata</taxon>
        <taxon>Vertebrata</taxon>
        <taxon>Euteleostomi</taxon>
        <taxon>Archelosauria</taxon>
        <taxon>Archosauria</taxon>
        <taxon>Dinosauria</taxon>
        <taxon>Saurischia</taxon>
        <taxon>Theropoda</taxon>
        <taxon>Coelurosauria</taxon>
        <taxon>Aves</taxon>
        <taxon>Neognathae</taxon>
        <taxon>Neoaves</taxon>
        <taxon>Telluraves</taxon>
        <taxon>Australaves</taxon>
        <taxon>Passeriformes</taxon>
        <taxon>Menuridae</taxon>
        <taxon>Atrichornis</taxon>
    </lineage>
</organism>
<evidence type="ECO:0000259" key="18">
    <source>
        <dbReference type="PROSITE" id="PS51469"/>
    </source>
</evidence>
<feature type="region of interest" description="Disordered" evidence="16">
    <location>
        <begin position="80"/>
        <end position="240"/>
    </location>
</feature>
<feature type="compositionally biased region" description="Polar residues" evidence="16">
    <location>
        <begin position="118"/>
        <end position="137"/>
    </location>
</feature>
<feature type="non-terminal residue" evidence="19">
    <location>
        <position position="1"/>
    </location>
</feature>
<evidence type="ECO:0000256" key="14">
    <source>
        <dbReference type="ARBA" id="ARBA00075366"/>
    </source>
</evidence>
<evidence type="ECO:0000256" key="15">
    <source>
        <dbReference type="ARBA" id="ARBA00081911"/>
    </source>
</evidence>
<feature type="compositionally biased region" description="Low complexity" evidence="16">
    <location>
        <begin position="99"/>
        <end position="115"/>
    </location>
</feature>
<feature type="domain" description="SUN" evidence="18">
    <location>
        <begin position="256"/>
        <end position="418"/>
    </location>
</feature>
<feature type="region of interest" description="Disordered" evidence="16">
    <location>
        <begin position="482"/>
        <end position="522"/>
    </location>
</feature>
<dbReference type="PROSITE" id="PS51469">
    <property type="entry name" value="SUN"/>
    <property type="match status" value="1"/>
</dbReference>
<dbReference type="InterPro" id="IPR045120">
    <property type="entry name" value="Suco/Slp1-like"/>
</dbReference>
<dbReference type="GO" id="GO:0034975">
    <property type="term" value="P:protein folding in endoplasmic reticulum"/>
    <property type="evidence" value="ECO:0007669"/>
    <property type="project" value="TreeGrafter"/>
</dbReference>
<evidence type="ECO:0000256" key="8">
    <source>
        <dbReference type="ARBA" id="ARBA00023054"/>
    </source>
</evidence>
<keyword evidence="20" id="KW-1185">Reference proteome</keyword>
<comment type="caution">
    <text evidence="19">The sequence shown here is derived from an EMBL/GenBank/DDBJ whole genome shotgun (WGS) entry which is preliminary data.</text>
</comment>
<evidence type="ECO:0000256" key="10">
    <source>
        <dbReference type="ARBA" id="ARBA00023180"/>
    </source>
</evidence>
<dbReference type="PANTHER" id="PTHR12953:SF0">
    <property type="entry name" value="SUN DOMAIN-CONTAINING OSSIFICATION FACTOR"/>
    <property type="match status" value="1"/>
</dbReference>
<comment type="subcellular location">
    <subcellularLocation>
        <location evidence="11">Rough endoplasmic reticulum membrane</location>
        <topology evidence="11">Single-pass type I membrane protein</topology>
    </subcellularLocation>
</comment>
<evidence type="ECO:0000313" key="19">
    <source>
        <dbReference type="EMBL" id="NXY21500.1"/>
    </source>
</evidence>
<dbReference type="PANTHER" id="PTHR12953">
    <property type="entry name" value="MEMBRANE PROTEIN CH1 RELATED"/>
    <property type="match status" value="1"/>
</dbReference>
<keyword evidence="4" id="KW-0732">Signal</keyword>
<feature type="compositionally biased region" description="Basic and acidic residues" evidence="16">
    <location>
        <begin position="213"/>
        <end position="225"/>
    </location>
</feature>
<feature type="non-terminal residue" evidence="19">
    <location>
        <position position="1220"/>
    </location>
</feature>
<evidence type="ECO:0000256" key="4">
    <source>
        <dbReference type="ARBA" id="ARBA00022729"/>
    </source>
</evidence>
<feature type="region of interest" description="Disordered" evidence="16">
    <location>
        <begin position="32"/>
        <end position="63"/>
    </location>
</feature>
<evidence type="ECO:0000256" key="9">
    <source>
        <dbReference type="ARBA" id="ARBA00023136"/>
    </source>
</evidence>
<reference evidence="19" key="1">
    <citation type="submission" date="2020-02" db="EMBL/GenBank/DDBJ databases">
        <title>Bird 10,000 Genomes (B10K) Project - Family phase.</title>
        <authorList>
            <person name="Zhang G."/>
        </authorList>
    </citation>
    <scope>NUCLEOTIDE SEQUENCE</scope>
    <source>
        <strain evidence="19">B10K-DU-029-61</strain>
        <tissue evidence="19">Blood</tissue>
    </source>
</reference>
<dbReference type="Pfam" id="PF07738">
    <property type="entry name" value="Sad1_UNC"/>
    <property type="match status" value="1"/>
</dbReference>
<dbReference type="GO" id="GO:0046850">
    <property type="term" value="P:regulation of bone remodeling"/>
    <property type="evidence" value="ECO:0007669"/>
    <property type="project" value="TreeGrafter"/>
</dbReference>
<name>A0A852NXZ5_9PASS</name>
<feature type="compositionally biased region" description="Low complexity" evidence="16">
    <location>
        <begin position="155"/>
        <end position="167"/>
    </location>
</feature>
<evidence type="ECO:0000256" key="12">
    <source>
        <dbReference type="ARBA" id="ARBA00055064"/>
    </source>
</evidence>
<dbReference type="SUPFAM" id="SSF49785">
    <property type="entry name" value="Galactose-binding domain-like"/>
    <property type="match status" value="1"/>
</dbReference>
<sequence>RLPVWNVFCKDSLSSAVQYAPGDACALANDEENFQEKGEEAAPRLEPDHADSSTRSYSMEELLGDFTKSDQARLLFHSLQPEVVSPPSVDVNEASSSIVPSTENTSSSPTSEIPPVSQPNAIENSQADIPVVSSSEAEQSEPDCDIGGTLEADPQSEPSSFVSPPESLAGQHIENISSSHGKGKKTKSEFESKVSAAEKGADEQKSALNASENLKREKDFKKTGEIDPTSVITPKDPGDIPTFDEWKKKVMEVEKEKSQSMHPSAVGGQHSTKKVQKNRNNYASVECGAKILAANPEAKSTSAILMENMDLYMLNPCSTKIWFVVELCEPVQVKQFDIANHELFSSTPKDFLVSISDRYPTNKWIKLGTFHARDERNVQSFPLDEQMYAKYVKVELISHFGSEHFCPLSLIRVFGTSMVEEYEEIADSQYQSERQELFDEDYDYLLDYNTGEEKSSKNLLGSATNAILSMVNIAANMLGAKTEESAETEAGNKSVSENVTATPATSTAAPRLPEPTPVPSPELVTTGIPQIDKEQLMVDLTKESPIVQLVQEYEEDTSQSTVTLLSSDDQEEEAAAWFELETEKYCYDMAAVCCISTFSEYLFKWCSVAVAMHRQHSKTESEQRPGYPVDVQQPQPALTESAHTAVDEPLPELLDSKAERPPGPTVAVDFSAVHEEISNETTESIELEPSHPQTVSQSLLLEVTSQVKPSPTTDMVLEPAKEDTGQVAPRVTPQVDVPEISTETEKAESSVVEESPETSVATEVKEMSTRETVATPVISKPTETVLQPENTLDIVASDTVEGKESTPEVQKPVLPPVESSVSAETKEDDQAADEALMAIQVSGGPQRTATDFYAELQNSTDLGYANGNLVHGSNQKESVFMRLNNRIKALEVNMSLSSRYLEELSQRYRKQMEEMQKAFNKTIIKLQNTSRIAEEQDQRQTEAIQLLQAQLTNMTQLASNLSATVAELKREVSDRQTYLVISLVLCLILGLVLFVQRCRSPSQFCEDYLSKIPKSNHYPSPKRCFSSYDDMNLKRRTSLPLVRSQSFQLAGKEVDAEDLYIVEPLKFSPEKKKKRCKYKSEKPETIKPTTEPLHPIANGEIKGRKPFTNQRDFSNIGEVYHSSYKGPPSEGSSETSSQSEESYFCGISACTSLCNGQTQKTKTEKRAIKRRRSKVSDQGKLIKTLIQTKSGSMPSLHDIIKGNKDITVGTLGVTTVSGHI</sequence>
<dbReference type="OrthoDB" id="266334at2759"/>
<evidence type="ECO:0000256" key="3">
    <source>
        <dbReference type="ARBA" id="ARBA00022692"/>
    </source>
</evidence>
<keyword evidence="7 17" id="KW-1133">Transmembrane helix</keyword>
<feature type="compositionally biased region" description="Low complexity" evidence="16">
    <location>
        <begin position="500"/>
        <end position="510"/>
    </location>
</feature>
<dbReference type="InterPro" id="IPR012919">
    <property type="entry name" value="SUN_dom"/>
</dbReference>
<keyword evidence="6" id="KW-0892">Osteogenesis</keyword>
<protein>
    <recommendedName>
        <fullName evidence="13">SUN domain-containing ossification factor</fullName>
    </recommendedName>
    <alternativeName>
        <fullName evidence="15">Membrane protein CH1</fullName>
    </alternativeName>
    <alternativeName>
        <fullName evidence="14">SUN-like protein 1</fullName>
    </alternativeName>
</protein>
<feature type="compositionally biased region" description="Polar residues" evidence="16">
    <location>
        <begin position="632"/>
        <end position="642"/>
    </location>
</feature>
<keyword evidence="3 17" id="KW-0812">Transmembrane</keyword>
<keyword evidence="10" id="KW-0325">Glycoprotein</keyword>
<keyword evidence="5" id="KW-0256">Endoplasmic reticulum</keyword>
<evidence type="ECO:0000256" key="11">
    <source>
        <dbReference type="ARBA" id="ARBA00034697"/>
    </source>
</evidence>
<evidence type="ECO:0000256" key="17">
    <source>
        <dbReference type="SAM" id="Phobius"/>
    </source>
</evidence>
<evidence type="ECO:0000313" key="20">
    <source>
        <dbReference type="Proteomes" id="UP000658642"/>
    </source>
</evidence>
<gene>
    <name evidence="19" type="primary">Suco</name>
    <name evidence="19" type="ORF">ATRCLA_R12508</name>
</gene>
<dbReference type="FunFam" id="2.60.120.260:FF:000024">
    <property type="entry name" value="SUN domain containing ossification factor"/>
    <property type="match status" value="1"/>
</dbReference>
<evidence type="ECO:0000256" key="6">
    <source>
        <dbReference type="ARBA" id="ARBA00022855"/>
    </source>
</evidence>
<accession>A0A852NXZ5</accession>
<comment type="function">
    <text evidence="12">Required for bone modeling during late embryogenesis. Regulates type I collagen synthesis in osteoblasts during their postnatal maturation.</text>
</comment>
<evidence type="ECO:0000256" key="2">
    <source>
        <dbReference type="ARBA" id="ARBA00022553"/>
    </source>
</evidence>
<feature type="region of interest" description="Disordered" evidence="16">
    <location>
        <begin position="618"/>
        <end position="642"/>
    </location>
</feature>
<feature type="transmembrane region" description="Helical" evidence="17">
    <location>
        <begin position="977"/>
        <end position="995"/>
    </location>
</feature>
<proteinExistence type="predicted"/>
<dbReference type="InterPro" id="IPR008979">
    <property type="entry name" value="Galactose-bd-like_sf"/>
</dbReference>
<dbReference type="GO" id="GO:0030867">
    <property type="term" value="C:rough endoplasmic reticulum membrane"/>
    <property type="evidence" value="ECO:0007669"/>
    <property type="project" value="UniProtKB-SubCell"/>
</dbReference>
<feature type="compositionally biased region" description="Basic and acidic residues" evidence="16">
    <location>
        <begin position="34"/>
        <end position="52"/>
    </location>
</feature>
<feature type="compositionally biased region" description="Low complexity" evidence="16">
    <location>
        <begin position="1129"/>
        <end position="1138"/>
    </location>
</feature>
<keyword evidence="2" id="KW-0597">Phosphoprotein</keyword>
<keyword evidence="1" id="KW-0217">Developmental protein</keyword>
<feature type="region of interest" description="Disordered" evidence="16">
    <location>
        <begin position="1078"/>
        <end position="1108"/>
    </location>
</feature>
<evidence type="ECO:0000256" key="7">
    <source>
        <dbReference type="ARBA" id="ARBA00022989"/>
    </source>
</evidence>
<keyword evidence="9 17" id="KW-0472">Membrane</keyword>
<evidence type="ECO:0000256" key="1">
    <source>
        <dbReference type="ARBA" id="ARBA00022473"/>
    </source>
</evidence>
<keyword evidence="8" id="KW-0175">Coiled coil</keyword>
<dbReference type="AlphaFoldDB" id="A0A852NXZ5"/>
<dbReference type="GO" id="GO:0001503">
    <property type="term" value="P:ossification"/>
    <property type="evidence" value="ECO:0007669"/>
    <property type="project" value="UniProtKB-KW"/>
</dbReference>
<evidence type="ECO:0000256" key="16">
    <source>
        <dbReference type="SAM" id="MobiDB-lite"/>
    </source>
</evidence>
<feature type="region of interest" description="Disordered" evidence="16">
    <location>
        <begin position="1119"/>
        <end position="1138"/>
    </location>
</feature>
<evidence type="ECO:0000256" key="13">
    <source>
        <dbReference type="ARBA" id="ARBA00067685"/>
    </source>
</evidence>
<dbReference type="Proteomes" id="UP000658642">
    <property type="component" value="Unassembled WGS sequence"/>
</dbReference>
<dbReference type="EMBL" id="WBMZ01010816">
    <property type="protein sequence ID" value="NXY21500.1"/>
    <property type="molecule type" value="Genomic_DNA"/>
</dbReference>
<feature type="region of interest" description="Disordered" evidence="16">
    <location>
        <begin position="798"/>
        <end position="829"/>
    </location>
</feature>
<dbReference type="Gene3D" id="2.60.120.260">
    <property type="entry name" value="Galactose-binding domain-like"/>
    <property type="match status" value="1"/>
</dbReference>